<evidence type="ECO:0000259" key="4">
    <source>
        <dbReference type="Pfam" id="PF18474"/>
    </source>
</evidence>
<dbReference type="PANTHER" id="PTHR13379">
    <property type="entry name" value="UNCHARACTERIZED DUF1308"/>
    <property type="match status" value="1"/>
</dbReference>
<accession>A0ABY8TIA3</accession>
<gene>
    <name evidence="5" type="ORF">OEZ85_008163</name>
</gene>
<comment type="similarity">
    <text evidence="1">Belongs to the UPF0415 family.</text>
</comment>
<dbReference type="InterPro" id="IPR041076">
    <property type="entry name" value="DUF5614"/>
</dbReference>
<evidence type="ECO:0000313" key="6">
    <source>
        <dbReference type="Proteomes" id="UP001244341"/>
    </source>
</evidence>
<feature type="domain" description="DUF5614" evidence="4">
    <location>
        <begin position="243"/>
        <end position="336"/>
    </location>
</feature>
<dbReference type="Pfam" id="PF07000">
    <property type="entry name" value="DUF1308"/>
    <property type="match status" value="1"/>
</dbReference>
<name>A0ABY8TIA3_TETOB</name>
<dbReference type="EMBL" id="CP126208">
    <property type="protein sequence ID" value="WIA08740.1"/>
    <property type="molecule type" value="Genomic_DNA"/>
</dbReference>
<reference evidence="5 6" key="1">
    <citation type="submission" date="2023-05" db="EMBL/GenBank/DDBJ databases">
        <title>A 100% complete, gapless, phased diploid assembly of the Scenedesmus obliquus UTEX 3031 genome.</title>
        <authorList>
            <person name="Biondi T.C."/>
            <person name="Hanschen E.R."/>
            <person name="Kwon T."/>
            <person name="Eng W."/>
            <person name="Kruse C.P.S."/>
            <person name="Koehler S.I."/>
            <person name="Kunde Y."/>
            <person name="Gleasner C.D."/>
            <person name="You Mak K.T."/>
            <person name="Polle J."/>
            <person name="Hovde B.T."/>
            <person name="Starkenburg S.R."/>
        </authorList>
    </citation>
    <scope>NUCLEOTIDE SEQUENCE [LARGE SCALE GENOMIC DNA]</scope>
    <source>
        <strain evidence="5 6">DOE0152z</strain>
    </source>
</reference>
<organism evidence="5 6">
    <name type="scientific">Tetradesmus obliquus</name>
    <name type="common">Green alga</name>
    <name type="synonym">Acutodesmus obliquus</name>
    <dbReference type="NCBI Taxonomy" id="3088"/>
    <lineage>
        <taxon>Eukaryota</taxon>
        <taxon>Viridiplantae</taxon>
        <taxon>Chlorophyta</taxon>
        <taxon>core chlorophytes</taxon>
        <taxon>Chlorophyceae</taxon>
        <taxon>CS clade</taxon>
        <taxon>Sphaeropleales</taxon>
        <taxon>Scenedesmaceae</taxon>
        <taxon>Tetradesmus</taxon>
    </lineage>
</organism>
<evidence type="ECO:0000259" key="3">
    <source>
        <dbReference type="Pfam" id="PF07000"/>
    </source>
</evidence>
<keyword evidence="6" id="KW-1185">Reference proteome</keyword>
<dbReference type="InterPro" id="IPR010733">
    <property type="entry name" value="DUF1308"/>
</dbReference>
<dbReference type="Proteomes" id="UP001244341">
    <property type="component" value="Chromosome 1b"/>
</dbReference>
<evidence type="ECO:0000313" key="5">
    <source>
        <dbReference type="EMBL" id="WIA08740.1"/>
    </source>
</evidence>
<feature type="domain" description="DUF1308" evidence="3">
    <location>
        <begin position="355"/>
        <end position="459"/>
    </location>
</feature>
<evidence type="ECO:0000256" key="2">
    <source>
        <dbReference type="SAM" id="MobiDB-lite"/>
    </source>
</evidence>
<feature type="compositionally biased region" description="Low complexity" evidence="2">
    <location>
        <begin position="192"/>
        <end position="206"/>
    </location>
</feature>
<evidence type="ECO:0008006" key="7">
    <source>
        <dbReference type="Google" id="ProtNLM"/>
    </source>
</evidence>
<protein>
    <recommendedName>
        <fullName evidence="7">DUF1308 domain-containing protein</fullName>
    </recommendedName>
</protein>
<sequence length="587" mass="61606">MALPQLHIQGPLKDMGRAPPSLAELQQLLASSMETVQAFKAANPHISNLQKLSNRIKRDLLFVTRQQQEVQEQRGSSEQQADLEQFGGLTESRLQGIINNLRGFHGELMALHEAPGVVAVCKKFSSEPPKVWAPSCNVTQKPRAGGSSSSPVAADGDADAAGDSGYSSDSSAYGSSPASAGSSGVLALKVNSTSSRSTSEQQQQQQLPASKRTYRRSNDELQQGPASPQNGSSEGAAAAAAAAGTESLLVEVDVVAHEGLTWIEVKNQELFGLDSVHWQGSSHTKGLAQQVAALQAVAAAPVNSRRWRCPAVVVFFPSGVSAEVAAALRGMGIAVADGPGSVAALPVPQPPSITNLDVTSLCALVSEVSWGHPHSPQLQAWAARTVHWRDCLAAQIQQPLLPQLHACLDNSQQLVTSCLAVQQFQALMDMFSGPIEQQRWQELLQRVAVYHCTPPEGDEQAGVSAVDQASHFCGGSTNIRTSNMAAVLARKQAGLTRPTSHSSSGTRDVKVHFCPMCLTAAIVANAPAIAAAAGGLAAAKVAMDGKGPKAQQCVKEQAASKASHPVVAKKELPPITLSYEEWGLAGG</sequence>
<evidence type="ECO:0000256" key="1">
    <source>
        <dbReference type="ARBA" id="ARBA00006588"/>
    </source>
</evidence>
<proteinExistence type="inferred from homology"/>
<dbReference type="Pfam" id="PF18474">
    <property type="entry name" value="DUF5614"/>
    <property type="match status" value="1"/>
</dbReference>
<feature type="compositionally biased region" description="Polar residues" evidence="2">
    <location>
        <begin position="220"/>
        <end position="233"/>
    </location>
</feature>
<feature type="region of interest" description="Disordered" evidence="2">
    <location>
        <begin position="127"/>
        <end position="238"/>
    </location>
</feature>
<feature type="compositionally biased region" description="Low complexity" evidence="2">
    <location>
        <begin position="144"/>
        <end position="185"/>
    </location>
</feature>
<dbReference type="PANTHER" id="PTHR13379:SF0">
    <property type="entry name" value="UPF0415 PROTEIN C7ORF25"/>
    <property type="match status" value="1"/>
</dbReference>